<dbReference type="AlphaFoldDB" id="W9VJU8"/>
<dbReference type="EMBL" id="AONC01000012">
    <property type="protein sequence ID" value="EXJ16337.1"/>
    <property type="molecule type" value="Genomic_DNA"/>
</dbReference>
<dbReference type="SUPFAM" id="SSF55073">
    <property type="entry name" value="Nucleotide cyclase"/>
    <property type="match status" value="1"/>
</dbReference>
<dbReference type="Pfam" id="PF00563">
    <property type="entry name" value="EAL"/>
    <property type="match status" value="1"/>
</dbReference>
<dbReference type="PATRIC" id="fig|1249627.3.peg.868"/>
<feature type="domain" description="PAC" evidence="7">
    <location>
        <begin position="254"/>
        <end position="306"/>
    </location>
</feature>
<feature type="coiled-coil region" evidence="5">
    <location>
        <begin position="153"/>
        <end position="180"/>
    </location>
</feature>
<feature type="domain" description="PAS" evidence="6">
    <location>
        <begin position="177"/>
        <end position="249"/>
    </location>
</feature>
<dbReference type="SMART" id="SM00267">
    <property type="entry name" value="GGDEF"/>
    <property type="match status" value="1"/>
</dbReference>
<dbReference type="NCBIfam" id="TIGR00229">
    <property type="entry name" value="sensory_box"/>
    <property type="match status" value="1"/>
</dbReference>
<feature type="domain" description="GGDEF" evidence="9">
    <location>
        <begin position="338"/>
        <end position="479"/>
    </location>
</feature>
<dbReference type="PANTHER" id="PTHR44757:SF2">
    <property type="entry name" value="BIOFILM ARCHITECTURE MAINTENANCE PROTEIN MBAA"/>
    <property type="match status" value="1"/>
</dbReference>
<dbReference type="STRING" id="1249627.D779_0271"/>
<dbReference type="InterPro" id="IPR035919">
    <property type="entry name" value="EAL_sf"/>
</dbReference>
<keyword evidence="11" id="KW-1185">Reference proteome</keyword>
<reference evidence="10 11" key="1">
    <citation type="submission" date="2012-11" db="EMBL/GenBank/DDBJ databases">
        <title>Genome assembly of Thiorhodococcus sp. AK35.</title>
        <authorList>
            <person name="Nupur N."/>
            <person name="Khatri I."/>
            <person name="Subramanian S."/>
            <person name="Pinnaka A."/>
        </authorList>
    </citation>
    <scope>NUCLEOTIDE SEQUENCE [LARGE SCALE GENOMIC DNA]</scope>
    <source>
        <strain evidence="10 11">AK35</strain>
    </source>
</reference>
<gene>
    <name evidence="10" type="ORF">D779_0271</name>
</gene>
<dbReference type="SMART" id="SM00086">
    <property type="entry name" value="PAC"/>
    <property type="match status" value="1"/>
</dbReference>
<evidence type="ECO:0000256" key="5">
    <source>
        <dbReference type="SAM" id="Coils"/>
    </source>
</evidence>
<evidence type="ECO:0000313" key="11">
    <source>
        <dbReference type="Proteomes" id="UP000019460"/>
    </source>
</evidence>
<dbReference type="FunFam" id="3.30.70.270:FF:000001">
    <property type="entry name" value="Diguanylate cyclase domain protein"/>
    <property type="match status" value="1"/>
</dbReference>
<dbReference type="PROSITE" id="PS50887">
    <property type="entry name" value="GGDEF"/>
    <property type="match status" value="1"/>
</dbReference>
<evidence type="ECO:0000259" key="7">
    <source>
        <dbReference type="PROSITE" id="PS50113"/>
    </source>
</evidence>
<dbReference type="EC" id="3.1.4.52" evidence="2"/>
<dbReference type="InterPro" id="IPR035965">
    <property type="entry name" value="PAS-like_dom_sf"/>
</dbReference>
<keyword evidence="3" id="KW-0973">c-di-GMP</keyword>
<dbReference type="InterPro" id="IPR000700">
    <property type="entry name" value="PAS-assoc_C"/>
</dbReference>
<proteinExistence type="predicted"/>
<evidence type="ECO:0000256" key="2">
    <source>
        <dbReference type="ARBA" id="ARBA00012282"/>
    </source>
</evidence>
<feature type="domain" description="EAL" evidence="8">
    <location>
        <begin position="488"/>
        <end position="742"/>
    </location>
</feature>
<dbReference type="Proteomes" id="UP000019460">
    <property type="component" value="Unassembled WGS sequence"/>
</dbReference>
<protein>
    <recommendedName>
        <fullName evidence="2">cyclic-guanylate-specific phosphodiesterase</fullName>
        <ecNumber evidence="2">3.1.4.52</ecNumber>
    </recommendedName>
</protein>
<dbReference type="SUPFAM" id="SSF141868">
    <property type="entry name" value="EAL domain-like"/>
    <property type="match status" value="1"/>
</dbReference>
<evidence type="ECO:0000259" key="9">
    <source>
        <dbReference type="PROSITE" id="PS50887"/>
    </source>
</evidence>
<dbReference type="SUPFAM" id="SSF55781">
    <property type="entry name" value="GAF domain-like"/>
    <property type="match status" value="1"/>
</dbReference>
<dbReference type="InterPro" id="IPR043128">
    <property type="entry name" value="Rev_trsase/Diguanyl_cyclase"/>
</dbReference>
<dbReference type="Pfam" id="PF08447">
    <property type="entry name" value="PAS_3"/>
    <property type="match status" value="1"/>
</dbReference>
<dbReference type="Gene3D" id="3.30.70.270">
    <property type="match status" value="1"/>
</dbReference>
<dbReference type="Gene3D" id="3.20.20.450">
    <property type="entry name" value="EAL domain"/>
    <property type="match status" value="1"/>
</dbReference>
<dbReference type="Pfam" id="PF00990">
    <property type="entry name" value="GGDEF"/>
    <property type="match status" value="1"/>
</dbReference>
<dbReference type="SMART" id="SM00052">
    <property type="entry name" value="EAL"/>
    <property type="match status" value="1"/>
</dbReference>
<comment type="caution">
    <text evidence="10">The sequence shown here is derived from an EMBL/GenBank/DDBJ whole genome shotgun (WGS) entry which is preliminary data.</text>
</comment>
<dbReference type="PROSITE" id="PS50883">
    <property type="entry name" value="EAL"/>
    <property type="match status" value="1"/>
</dbReference>
<dbReference type="InterPro" id="IPR029787">
    <property type="entry name" value="Nucleotide_cyclase"/>
</dbReference>
<dbReference type="eggNOG" id="COG5001">
    <property type="taxonomic scope" value="Bacteria"/>
</dbReference>
<dbReference type="CDD" id="cd01948">
    <property type="entry name" value="EAL"/>
    <property type="match status" value="1"/>
</dbReference>
<evidence type="ECO:0000313" key="10">
    <source>
        <dbReference type="EMBL" id="EXJ16337.1"/>
    </source>
</evidence>
<dbReference type="InterPro" id="IPR052155">
    <property type="entry name" value="Biofilm_reg_signaling"/>
</dbReference>
<accession>W9VJU8</accession>
<dbReference type="CDD" id="cd01949">
    <property type="entry name" value="GGDEF"/>
    <property type="match status" value="1"/>
</dbReference>
<dbReference type="Gene3D" id="3.30.450.20">
    <property type="entry name" value="PAS domain"/>
    <property type="match status" value="1"/>
</dbReference>
<dbReference type="SUPFAM" id="SSF55785">
    <property type="entry name" value="PYP-like sensor domain (PAS domain)"/>
    <property type="match status" value="1"/>
</dbReference>
<evidence type="ECO:0000256" key="4">
    <source>
        <dbReference type="ARBA" id="ARBA00051114"/>
    </source>
</evidence>
<comment type="cofactor">
    <cofactor evidence="1">
        <name>Mg(2+)</name>
        <dbReference type="ChEBI" id="CHEBI:18420"/>
    </cofactor>
</comment>
<dbReference type="PANTHER" id="PTHR44757">
    <property type="entry name" value="DIGUANYLATE CYCLASE DGCP"/>
    <property type="match status" value="1"/>
</dbReference>
<dbReference type="InterPro" id="IPR001633">
    <property type="entry name" value="EAL_dom"/>
</dbReference>
<evidence type="ECO:0000259" key="8">
    <source>
        <dbReference type="PROSITE" id="PS50883"/>
    </source>
</evidence>
<dbReference type="GO" id="GO:0071111">
    <property type="term" value="F:cyclic-guanylate-specific phosphodiesterase activity"/>
    <property type="evidence" value="ECO:0007669"/>
    <property type="project" value="UniProtKB-EC"/>
</dbReference>
<dbReference type="InterPro" id="IPR013655">
    <property type="entry name" value="PAS_fold_3"/>
</dbReference>
<dbReference type="InterPro" id="IPR000160">
    <property type="entry name" value="GGDEF_dom"/>
</dbReference>
<organism evidence="10 11">
    <name type="scientific">Imhoffiella purpurea</name>
    <dbReference type="NCBI Taxonomy" id="1249627"/>
    <lineage>
        <taxon>Bacteria</taxon>
        <taxon>Pseudomonadati</taxon>
        <taxon>Pseudomonadota</taxon>
        <taxon>Gammaproteobacteria</taxon>
        <taxon>Chromatiales</taxon>
        <taxon>Chromatiaceae</taxon>
        <taxon>Imhoffiella</taxon>
    </lineage>
</organism>
<dbReference type="NCBIfam" id="TIGR00254">
    <property type="entry name" value="GGDEF"/>
    <property type="match status" value="1"/>
</dbReference>
<dbReference type="PROSITE" id="PS50113">
    <property type="entry name" value="PAC"/>
    <property type="match status" value="1"/>
</dbReference>
<keyword evidence="5" id="KW-0175">Coiled coil</keyword>
<sequence>MLGVADLVSTQVHASFAQDLAERTARLLGLDQVQVGCLDPSGERIEVRAAWHAGRQLGTWSYALRDTAASAVLREGGQGIASGARDAHPLDPDLQHLEAEGFIGAPIPGLYGRPSGLISGCSSQPLARPDPLLAALRILAVHAAGVFAASANHDRLRRERRALQRMLDQAEHRQRETEARFHTMLDWTYDWEYWVRPDGSFYYMTPSAEHFTGFPSEHFLHDPDLLERIVHPDDKAIWKRHIKGSLPPRSQDIYELEFRIRHKDGRLLWVEHRCRPVIDASGDYRGRRVSISDITARKEAEEQIRSLAYFDPLTGLPNRRLLLDRLGHALAASRRTRQYGALLMIDLDHFKSLNDTQGHDVGDRLLVEVARRMTQSLRAEDTVARLGGDEYLVMLETLGTDEQNAANEAEGIAEKIRLRLKEPYPIGRADQADHYCSCSIGLSLFQGDRESVEVLLKQADVALYQAKDAGRDTIRFFNPEMQKAIESRIALETALRQALLRGELQLFYQPQIDQHGKRIGAEALLRWLHPNRGLIPPLDFIPLAEETGLIVPIGHWVVDTACAQLKEWETCATMRSLQLAVNVSARQFHQPDFVAQVRESLERSKANPARLKLELTESVVLENADSVIERMHQLRALGVSFSMDDFGTGYSSLSYLKRLPLDQLKIDKSFVRDITTDPNDAAIVRAILAMSRSLGIQVIAEGVETEEQQLFLLDNGCFAFQGYLFGKPSPIVDWRSQATQGPSRAED</sequence>
<dbReference type="PROSITE" id="PS50112">
    <property type="entry name" value="PAS"/>
    <property type="match status" value="1"/>
</dbReference>
<dbReference type="FunFam" id="3.20.20.450:FF:000001">
    <property type="entry name" value="Cyclic di-GMP phosphodiesterase yahA"/>
    <property type="match status" value="1"/>
</dbReference>
<evidence type="ECO:0000256" key="1">
    <source>
        <dbReference type="ARBA" id="ARBA00001946"/>
    </source>
</evidence>
<evidence type="ECO:0000259" key="6">
    <source>
        <dbReference type="PROSITE" id="PS50112"/>
    </source>
</evidence>
<comment type="catalytic activity">
    <reaction evidence="4">
        <text>3',3'-c-di-GMP + H2O = 5'-phosphoguanylyl(3'-&gt;5')guanosine + H(+)</text>
        <dbReference type="Rhea" id="RHEA:24902"/>
        <dbReference type="ChEBI" id="CHEBI:15377"/>
        <dbReference type="ChEBI" id="CHEBI:15378"/>
        <dbReference type="ChEBI" id="CHEBI:58754"/>
        <dbReference type="ChEBI" id="CHEBI:58805"/>
        <dbReference type="EC" id="3.1.4.52"/>
    </reaction>
    <physiologicalReaction direction="left-to-right" evidence="4">
        <dbReference type="Rhea" id="RHEA:24903"/>
    </physiologicalReaction>
</comment>
<dbReference type="GO" id="GO:0071732">
    <property type="term" value="P:cellular response to nitric oxide"/>
    <property type="evidence" value="ECO:0007669"/>
    <property type="project" value="UniProtKB-ARBA"/>
</dbReference>
<dbReference type="CDD" id="cd00130">
    <property type="entry name" value="PAS"/>
    <property type="match status" value="1"/>
</dbReference>
<dbReference type="InterPro" id="IPR000014">
    <property type="entry name" value="PAS"/>
</dbReference>
<dbReference type="InterPro" id="IPR001610">
    <property type="entry name" value="PAC"/>
</dbReference>
<name>W9VJU8_9GAMM</name>
<evidence type="ECO:0000256" key="3">
    <source>
        <dbReference type="ARBA" id="ARBA00022636"/>
    </source>
</evidence>